<comment type="caution">
    <text evidence="1">The sequence shown here is derived from an EMBL/GenBank/DDBJ whole genome shotgun (WGS) entry which is preliminary data.</text>
</comment>
<protein>
    <submittedName>
        <fullName evidence="1">Uncharacterized protein</fullName>
    </submittedName>
</protein>
<accession>A0AAD1UB12</accession>
<evidence type="ECO:0000313" key="1">
    <source>
        <dbReference type="EMBL" id="CAI2365434.1"/>
    </source>
</evidence>
<proteinExistence type="predicted"/>
<reference evidence="1" key="1">
    <citation type="submission" date="2023-07" db="EMBL/GenBank/DDBJ databases">
        <authorList>
            <consortium name="AG Swart"/>
            <person name="Singh M."/>
            <person name="Singh A."/>
            <person name="Seah K."/>
            <person name="Emmerich C."/>
        </authorList>
    </citation>
    <scope>NUCLEOTIDE SEQUENCE</scope>
    <source>
        <strain evidence="1">DP1</strain>
    </source>
</reference>
<keyword evidence="2" id="KW-1185">Reference proteome</keyword>
<organism evidence="1 2">
    <name type="scientific">Euplotes crassus</name>
    <dbReference type="NCBI Taxonomy" id="5936"/>
    <lineage>
        <taxon>Eukaryota</taxon>
        <taxon>Sar</taxon>
        <taxon>Alveolata</taxon>
        <taxon>Ciliophora</taxon>
        <taxon>Intramacronucleata</taxon>
        <taxon>Spirotrichea</taxon>
        <taxon>Hypotrichia</taxon>
        <taxon>Euplotida</taxon>
        <taxon>Euplotidae</taxon>
        <taxon>Moneuplotes</taxon>
    </lineage>
</organism>
<gene>
    <name evidence="1" type="ORF">ECRASSUSDP1_LOCUS6769</name>
</gene>
<sequence>MERNDKSAQGPLSLEIDVARKETNTRNLINNVLSSKQGGVLNHGFVFQFRTRNTNYSANEFYIKDIYKLNVLSSEEDQNVEIVTLNSGIRVKYFYKMLHFHMNNKSCFEIRGIELCKSFRTNYGMKRLIRNAHFLKELDIIEVTMTSKHLSSVLLCGVHLEGLVLQKCKVSGPKLTFTANSSSCLRSIFIKWGYRITPPDDVKNDPNYLDNFLWHISQCPCSETLDKVTIQGSLVDRESKAIIKEEYQNLSFRFTIY</sequence>
<dbReference type="Proteomes" id="UP001295684">
    <property type="component" value="Unassembled WGS sequence"/>
</dbReference>
<dbReference type="EMBL" id="CAMPGE010006573">
    <property type="protein sequence ID" value="CAI2365434.1"/>
    <property type="molecule type" value="Genomic_DNA"/>
</dbReference>
<name>A0AAD1UB12_EUPCR</name>
<dbReference type="AlphaFoldDB" id="A0AAD1UB12"/>
<evidence type="ECO:0000313" key="2">
    <source>
        <dbReference type="Proteomes" id="UP001295684"/>
    </source>
</evidence>